<keyword evidence="3 9" id="KW-0813">Transport</keyword>
<keyword evidence="5 9" id="KW-0812">Transmembrane</keyword>
<feature type="transmembrane region" description="Helical" evidence="9">
    <location>
        <begin position="536"/>
        <end position="553"/>
    </location>
</feature>
<proteinExistence type="inferred from homology"/>
<dbReference type="eggNOG" id="ENOG502QR9I">
    <property type="taxonomic scope" value="Eukaryota"/>
</dbReference>
<dbReference type="InterPro" id="IPR036259">
    <property type="entry name" value="MFS_trans_sf"/>
</dbReference>
<dbReference type="InterPro" id="IPR024671">
    <property type="entry name" value="Atg22-like"/>
</dbReference>
<evidence type="ECO:0000256" key="9">
    <source>
        <dbReference type="RuleBase" id="RU363073"/>
    </source>
</evidence>
<gene>
    <name evidence="10" type="ORF">BDEG_20252</name>
</gene>
<dbReference type="Pfam" id="PF11700">
    <property type="entry name" value="ATG22"/>
    <property type="match status" value="2"/>
</dbReference>
<accession>A0A177W7J9</accession>
<dbReference type="Gene3D" id="1.20.1250.20">
    <property type="entry name" value="MFS general substrate transporter like domains"/>
    <property type="match status" value="1"/>
</dbReference>
<sequence length="585" mass="65286">MDQLKTDLPAAQSLVNRALIAHPNNHNTCSEAAIESAKTGYETYDDMEDHVFDTSPITPRELQGWKIFGFATEGYSALAAAVFFPLILENLASTQAYDSKSVREGDFPLIPCNVTSSQYSCSIFVGSVWVDTTSFVFYCQYNSLLTNPILLPFKLPLDATTISVFLQFLLFINLGALADHGGYRKTFLIGFAVTTSLLAISTLLVTRNNLLWLATIIFMMSNVTYCASYVFFYAWVPILTRYNPEVIAAVEKKISHEEYSHISETVANSVSSQGFFWGYLSAVIQLILGAAIYIAMGDGNKYGLPSVYPLQIGIAMSGIWTLIFLPFTQKWLKPRPGTPLPKGENFVLFSIKKLGHTLAKVHRLGQLFLFLLGWFIYSDGFTTIIAVAILFFRTEIGVSTTNLLIAAIITPLFAAIGCYVWNKIQVYTKATTKQILLAQAFLYCLLCVYGLIGFFTKPGTFGLRSRNEIFPLAAYHGFLLGATQSACRVMFSELLPPGYESEFFSLYEITDKGSAWVGPLIVGLIDDRTHEKRNSFWFILAMLAIPIIIFGVLDIEKGKKQAREYVEDMKALRDCKKKAEFATEQ</sequence>
<dbReference type="Proteomes" id="UP000077115">
    <property type="component" value="Unassembled WGS sequence"/>
</dbReference>
<dbReference type="EMBL" id="DS022300">
    <property type="protein sequence ID" value="OAJ36033.1"/>
    <property type="molecule type" value="Genomic_DNA"/>
</dbReference>
<dbReference type="GO" id="GO:0032974">
    <property type="term" value="P:amino acid transmembrane export from vacuole"/>
    <property type="evidence" value="ECO:0007669"/>
    <property type="project" value="InterPro"/>
</dbReference>
<evidence type="ECO:0000313" key="10">
    <source>
        <dbReference type="EMBL" id="OAJ36033.1"/>
    </source>
</evidence>
<comment type="similarity">
    <text evidence="2 9">Belongs to the ATG22 family.</text>
</comment>
<keyword evidence="7 9" id="KW-1133">Transmembrane helix</keyword>
<keyword evidence="9" id="KW-0072">Autophagy</keyword>
<evidence type="ECO:0000256" key="2">
    <source>
        <dbReference type="ARBA" id="ARBA00006978"/>
    </source>
</evidence>
<dbReference type="PANTHER" id="PTHR23519">
    <property type="entry name" value="AUTOPHAGY-RELATED PROTEIN 22"/>
    <property type="match status" value="1"/>
</dbReference>
<keyword evidence="4 9" id="KW-0926">Vacuole</keyword>
<comment type="caution">
    <text evidence="9">Lacks conserved residue(s) required for the propagation of feature annotation.</text>
</comment>
<feature type="transmembrane region" description="Helical" evidence="9">
    <location>
        <begin position="434"/>
        <end position="455"/>
    </location>
</feature>
<evidence type="ECO:0000256" key="3">
    <source>
        <dbReference type="ARBA" id="ARBA00022448"/>
    </source>
</evidence>
<evidence type="ECO:0000256" key="7">
    <source>
        <dbReference type="ARBA" id="ARBA00022989"/>
    </source>
</evidence>
<evidence type="ECO:0000256" key="6">
    <source>
        <dbReference type="ARBA" id="ARBA00022970"/>
    </source>
</evidence>
<feature type="transmembrane region" description="Helical" evidence="9">
    <location>
        <begin position="403"/>
        <end position="422"/>
    </location>
</feature>
<reference evidence="10 11" key="2">
    <citation type="submission" date="2016-05" db="EMBL/GenBank/DDBJ databases">
        <title>Lineage-specific infection strategies underlie the spectrum of fungal disease in amphibians.</title>
        <authorList>
            <person name="Cuomo C.A."/>
            <person name="Farrer R.A."/>
            <person name="James T."/>
            <person name="Longcore J."/>
            <person name="Birren B."/>
        </authorList>
    </citation>
    <scope>NUCLEOTIDE SEQUENCE [LARGE SCALE GENOMIC DNA]</scope>
    <source>
        <strain evidence="10 11">JEL423</strain>
    </source>
</reference>
<keyword evidence="6 9" id="KW-0029">Amino-acid transport</keyword>
<dbReference type="SUPFAM" id="SSF103473">
    <property type="entry name" value="MFS general substrate transporter"/>
    <property type="match status" value="1"/>
</dbReference>
<feature type="transmembrane region" description="Helical" evidence="9">
    <location>
        <begin position="276"/>
        <end position="296"/>
    </location>
</feature>
<dbReference type="GO" id="GO:0005774">
    <property type="term" value="C:vacuolar membrane"/>
    <property type="evidence" value="ECO:0007669"/>
    <property type="project" value="UniProtKB-SubCell"/>
</dbReference>
<protein>
    <recommendedName>
        <fullName evidence="9">Autophagy-related protein</fullName>
    </recommendedName>
</protein>
<dbReference type="InterPro" id="IPR044738">
    <property type="entry name" value="Atg22"/>
</dbReference>
<dbReference type="GO" id="GO:0006914">
    <property type="term" value="P:autophagy"/>
    <property type="evidence" value="ECO:0007669"/>
    <property type="project" value="UniProtKB-KW"/>
</dbReference>
<dbReference type="InterPro" id="IPR050495">
    <property type="entry name" value="ATG22/LtaA_families"/>
</dbReference>
<dbReference type="GO" id="GO:0012505">
    <property type="term" value="C:endomembrane system"/>
    <property type="evidence" value="ECO:0007669"/>
    <property type="project" value="UniProtKB-SubCell"/>
</dbReference>
<evidence type="ECO:0000256" key="1">
    <source>
        <dbReference type="ARBA" id="ARBA00004127"/>
    </source>
</evidence>
<dbReference type="AlphaFoldDB" id="A0A177W7J9"/>
<comment type="function">
    <text evidence="9">Vacuolar effluxer which mediate the efflux of amino acids resulting from autophagic degradation. The release of autophagic amino acids allows the maintenance of protein synthesis and viability during nitrogen starvation.</text>
</comment>
<name>A0A177W7J9_BATDL</name>
<comment type="subcellular location">
    <subcellularLocation>
        <location evidence="1">Endomembrane system</location>
        <topology evidence="1">Multi-pass membrane protein</topology>
    </subcellularLocation>
    <subcellularLocation>
        <location evidence="9">Vacuole membrane</location>
        <topology evidence="9">Multi-pass membrane protein</topology>
    </subcellularLocation>
</comment>
<organism evidence="10 11">
    <name type="scientific">Batrachochytrium dendrobatidis (strain JEL423)</name>
    <dbReference type="NCBI Taxonomy" id="403673"/>
    <lineage>
        <taxon>Eukaryota</taxon>
        <taxon>Fungi</taxon>
        <taxon>Fungi incertae sedis</taxon>
        <taxon>Chytridiomycota</taxon>
        <taxon>Chytridiomycota incertae sedis</taxon>
        <taxon>Chytridiomycetes</taxon>
        <taxon>Rhizophydiales</taxon>
        <taxon>Rhizophydiales incertae sedis</taxon>
        <taxon>Batrachochytrium</taxon>
    </lineage>
</organism>
<feature type="transmembrane region" description="Helical" evidence="9">
    <location>
        <begin position="211"/>
        <end position="236"/>
    </location>
</feature>
<evidence type="ECO:0000313" key="11">
    <source>
        <dbReference type="Proteomes" id="UP000077115"/>
    </source>
</evidence>
<feature type="transmembrane region" description="Helical" evidence="9">
    <location>
        <begin position="155"/>
        <end position="174"/>
    </location>
</feature>
<evidence type="ECO:0000256" key="4">
    <source>
        <dbReference type="ARBA" id="ARBA00022554"/>
    </source>
</evidence>
<dbReference type="CDD" id="cd17483">
    <property type="entry name" value="MFS_Atg22_like"/>
    <property type="match status" value="1"/>
</dbReference>
<feature type="transmembrane region" description="Helical" evidence="9">
    <location>
        <begin position="186"/>
        <end position="205"/>
    </location>
</feature>
<reference evidence="10 11" key="1">
    <citation type="submission" date="2006-10" db="EMBL/GenBank/DDBJ databases">
        <title>The Genome Sequence of Batrachochytrium dendrobatidis JEL423.</title>
        <authorList>
            <consortium name="The Broad Institute Genome Sequencing Platform"/>
            <person name="Birren B."/>
            <person name="Lander E."/>
            <person name="Galagan J."/>
            <person name="Cuomo C."/>
            <person name="Devon K."/>
            <person name="Jaffe D."/>
            <person name="Butler J."/>
            <person name="Alvarez P."/>
            <person name="Gnerre S."/>
            <person name="Grabherr M."/>
            <person name="Kleber M."/>
            <person name="Mauceli E."/>
            <person name="Brockman W."/>
            <person name="Young S."/>
            <person name="LaButti K."/>
            <person name="Sykes S."/>
            <person name="DeCaprio D."/>
            <person name="Crawford M."/>
            <person name="Koehrsen M."/>
            <person name="Engels R."/>
            <person name="Montgomery P."/>
            <person name="Pearson M."/>
            <person name="Howarth C."/>
            <person name="Larson L."/>
            <person name="White J."/>
            <person name="O'Leary S."/>
            <person name="Kodira C."/>
            <person name="Zeng Q."/>
            <person name="Yandava C."/>
            <person name="Alvarado L."/>
            <person name="Longcore J."/>
            <person name="James T."/>
        </authorList>
    </citation>
    <scope>NUCLEOTIDE SEQUENCE [LARGE SCALE GENOMIC DNA]</scope>
    <source>
        <strain evidence="10 11">JEL423</strain>
    </source>
</reference>
<dbReference type="VEuPathDB" id="FungiDB:BDEG_20252"/>
<dbReference type="STRING" id="403673.A0A177W7J9"/>
<dbReference type="PANTHER" id="PTHR23519:SF1">
    <property type="entry name" value="AUTOPHAGY-RELATED PROTEIN 22"/>
    <property type="match status" value="1"/>
</dbReference>
<dbReference type="OrthoDB" id="192733at2759"/>
<feature type="transmembrane region" description="Helical" evidence="9">
    <location>
        <begin position="308"/>
        <end position="327"/>
    </location>
</feature>
<feature type="transmembrane region" description="Helical" evidence="9">
    <location>
        <begin position="367"/>
        <end position="391"/>
    </location>
</feature>
<evidence type="ECO:0000256" key="5">
    <source>
        <dbReference type="ARBA" id="ARBA00022692"/>
    </source>
</evidence>
<evidence type="ECO:0000256" key="8">
    <source>
        <dbReference type="ARBA" id="ARBA00023136"/>
    </source>
</evidence>
<keyword evidence="8 9" id="KW-0472">Membrane</keyword>